<dbReference type="Gene3D" id="1.10.1740.10">
    <property type="match status" value="1"/>
</dbReference>
<evidence type="ECO:0000259" key="7">
    <source>
        <dbReference type="Pfam" id="PF08281"/>
    </source>
</evidence>
<feature type="domain" description="RNA polymerase sigma-70 region 2" evidence="6">
    <location>
        <begin position="15"/>
        <end position="82"/>
    </location>
</feature>
<dbReference type="NCBIfam" id="TIGR02937">
    <property type="entry name" value="sigma70-ECF"/>
    <property type="match status" value="1"/>
</dbReference>
<dbReference type="InterPro" id="IPR039425">
    <property type="entry name" value="RNA_pol_sigma-70-like"/>
</dbReference>
<dbReference type="Gene3D" id="1.10.10.10">
    <property type="entry name" value="Winged helix-like DNA-binding domain superfamily/Winged helix DNA-binding domain"/>
    <property type="match status" value="1"/>
</dbReference>
<dbReference type="Pfam" id="PF08281">
    <property type="entry name" value="Sigma70_r4_2"/>
    <property type="match status" value="1"/>
</dbReference>
<dbReference type="InterPro" id="IPR036388">
    <property type="entry name" value="WH-like_DNA-bd_sf"/>
</dbReference>
<evidence type="ECO:0000256" key="4">
    <source>
        <dbReference type="ARBA" id="ARBA00023163"/>
    </source>
</evidence>
<keyword evidence="3" id="KW-0731">Sigma factor</keyword>
<dbReference type="PANTHER" id="PTHR43133:SF62">
    <property type="entry name" value="RNA POLYMERASE SIGMA FACTOR SIGZ"/>
    <property type="match status" value="1"/>
</dbReference>
<dbReference type="InterPro" id="IPR013324">
    <property type="entry name" value="RNA_pol_sigma_r3/r4-like"/>
</dbReference>
<dbReference type="Proteomes" id="UP001183202">
    <property type="component" value="Unassembled WGS sequence"/>
</dbReference>
<dbReference type="SUPFAM" id="SSF88946">
    <property type="entry name" value="Sigma2 domain of RNA polymerase sigma factors"/>
    <property type="match status" value="1"/>
</dbReference>
<accession>A0ABU2NBB9</accession>
<feature type="domain" description="RNA polymerase sigma factor 70 region 4 type 2" evidence="7">
    <location>
        <begin position="119"/>
        <end position="168"/>
    </location>
</feature>
<dbReference type="InterPro" id="IPR013325">
    <property type="entry name" value="RNA_pol_sigma_r2"/>
</dbReference>
<dbReference type="InterPro" id="IPR007627">
    <property type="entry name" value="RNA_pol_sigma70_r2"/>
</dbReference>
<comment type="similarity">
    <text evidence="1">Belongs to the sigma-70 factor family. ECF subfamily.</text>
</comment>
<dbReference type="InterPro" id="IPR013249">
    <property type="entry name" value="RNA_pol_sigma70_r4_t2"/>
</dbReference>
<dbReference type="EMBL" id="JAVREJ010000011">
    <property type="protein sequence ID" value="MDT0351236.1"/>
    <property type="molecule type" value="Genomic_DNA"/>
</dbReference>
<reference evidence="9" key="1">
    <citation type="submission" date="2023-07" db="EMBL/GenBank/DDBJ databases">
        <title>30 novel species of actinomycetes from the DSMZ collection.</title>
        <authorList>
            <person name="Nouioui I."/>
        </authorList>
    </citation>
    <scope>NUCLEOTIDE SEQUENCE [LARGE SCALE GENOMIC DNA]</scope>
    <source>
        <strain evidence="9">DSM 45834</strain>
    </source>
</reference>
<evidence type="ECO:0000256" key="2">
    <source>
        <dbReference type="ARBA" id="ARBA00023015"/>
    </source>
</evidence>
<keyword evidence="2" id="KW-0805">Transcription regulation</keyword>
<organism evidence="8 9">
    <name type="scientific">Pseudonocardia charpentierae</name>
    <dbReference type="NCBI Taxonomy" id="3075545"/>
    <lineage>
        <taxon>Bacteria</taxon>
        <taxon>Bacillati</taxon>
        <taxon>Actinomycetota</taxon>
        <taxon>Actinomycetes</taxon>
        <taxon>Pseudonocardiales</taxon>
        <taxon>Pseudonocardiaceae</taxon>
        <taxon>Pseudonocardia</taxon>
    </lineage>
</organism>
<keyword evidence="4" id="KW-0804">Transcription</keyword>
<dbReference type="Pfam" id="PF04542">
    <property type="entry name" value="Sigma70_r2"/>
    <property type="match status" value="1"/>
</dbReference>
<evidence type="ECO:0000259" key="6">
    <source>
        <dbReference type="Pfam" id="PF04542"/>
    </source>
</evidence>
<gene>
    <name evidence="8" type="ORF">RM445_17040</name>
</gene>
<evidence type="ECO:0000256" key="5">
    <source>
        <dbReference type="SAM" id="MobiDB-lite"/>
    </source>
</evidence>
<evidence type="ECO:0000256" key="1">
    <source>
        <dbReference type="ARBA" id="ARBA00010641"/>
    </source>
</evidence>
<keyword evidence="9" id="KW-1185">Reference proteome</keyword>
<proteinExistence type="inferred from homology"/>
<dbReference type="SUPFAM" id="SSF88659">
    <property type="entry name" value="Sigma3 and sigma4 domains of RNA polymerase sigma factors"/>
    <property type="match status" value="1"/>
</dbReference>
<dbReference type="PANTHER" id="PTHR43133">
    <property type="entry name" value="RNA POLYMERASE ECF-TYPE SIGMA FACTO"/>
    <property type="match status" value="1"/>
</dbReference>
<dbReference type="CDD" id="cd06171">
    <property type="entry name" value="Sigma70_r4"/>
    <property type="match status" value="1"/>
</dbReference>
<sequence>MQRVVDGDRAALGGLYDRHGRQAYSLARRVTGNEESGEDVVQEAFLAFWRAPGRFDPSRGSFISWLLTIVHHKAVDAVRRERAATRHNTTTPHQDEEREMPSLPGADHAALGALAAGHVRTALAQLPAEQRQALALAYFGGYTQREVAAIVDVPVGTVKSRMFAGTRRLRGILLPLLGDVVADENPNGARHDR</sequence>
<dbReference type="RefSeq" id="WP_311557443.1">
    <property type="nucleotide sequence ID" value="NZ_JAVREJ010000011.1"/>
</dbReference>
<protein>
    <submittedName>
        <fullName evidence="8">Sigma-70 family RNA polymerase sigma factor</fullName>
    </submittedName>
</protein>
<dbReference type="InterPro" id="IPR014284">
    <property type="entry name" value="RNA_pol_sigma-70_dom"/>
</dbReference>
<name>A0ABU2NBB9_9PSEU</name>
<evidence type="ECO:0000313" key="8">
    <source>
        <dbReference type="EMBL" id="MDT0351236.1"/>
    </source>
</evidence>
<evidence type="ECO:0000313" key="9">
    <source>
        <dbReference type="Proteomes" id="UP001183202"/>
    </source>
</evidence>
<evidence type="ECO:0000256" key="3">
    <source>
        <dbReference type="ARBA" id="ARBA00023082"/>
    </source>
</evidence>
<feature type="region of interest" description="Disordered" evidence="5">
    <location>
        <begin position="81"/>
        <end position="101"/>
    </location>
</feature>
<comment type="caution">
    <text evidence="8">The sequence shown here is derived from an EMBL/GenBank/DDBJ whole genome shotgun (WGS) entry which is preliminary data.</text>
</comment>